<feature type="domain" description="Bacterial repeat" evidence="1">
    <location>
        <begin position="31"/>
        <end position="104"/>
    </location>
</feature>
<evidence type="ECO:0000313" key="2">
    <source>
        <dbReference type="EMBL" id="KUK78940.1"/>
    </source>
</evidence>
<reference evidence="3" key="1">
    <citation type="journal article" date="2015" name="MBio">
        <title>Genome-Resolved Metagenomic Analysis Reveals Roles for Candidate Phyla and Other Microbial Community Members in Biogeochemical Transformations in Oil Reservoirs.</title>
        <authorList>
            <person name="Hu P."/>
            <person name="Tom L."/>
            <person name="Singh A."/>
            <person name="Thomas B.C."/>
            <person name="Baker B.J."/>
            <person name="Piceno Y.M."/>
            <person name="Andersen G.L."/>
            <person name="Banfield J.F."/>
        </authorList>
    </citation>
    <scope>NUCLEOTIDE SEQUENCE [LARGE SCALE GENOMIC DNA]</scope>
</reference>
<dbReference type="InterPro" id="IPR044060">
    <property type="entry name" value="Bacterial_rp_domain"/>
</dbReference>
<dbReference type="Pfam" id="PF18998">
    <property type="entry name" value="Flg_new_2"/>
    <property type="match status" value="2"/>
</dbReference>
<dbReference type="PROSITE" id="PS51257">
    <property type="entry name" value="PROKAR_LIPOPROTEIN"/>
    <property type="match status" value="1"/>
</dbReference>
<comment type="caution">
    <text evidence="2">The sequence shown here is derived from an EMBL/GenBank/DDBJ whole genome shotgun (WGS) entry which is preliminary data.</text>
</comment>
<dbReference type="Proteomes" id="UP000054092">
    <property type="component" value="Unassembled WGS sequence"/>
</dbReference>
<feature type="domain" description="Bacterial repeat" evidence="1">
    <location>
        <begin position="110"/>
        <end position="180"/>
    </location>
</feature>
<dbReference type="EMBL" id="LGGP01000323">
    <property type="protein sequence ID" value="KUK78940.1"/>
    <property type="molecule type" value="Genomic_DNA"/>
</dbReference>
<proteinExistence type="predicted"/>
<feature type="non-terminal residue" evidence="2">
    <location>
        <position position="648"/>
    </location>
</feature>
<dbReference type="AlphaFoldDB" id="A0A124FXS5"/>
<organism evidence="2 3">
    <name type="scientific">Mesotoga prima</name>
    <dbReference type="NCBI Taxonomy" id="1184387"/>
    <lineage>
        <taxon>Bacteria</taxon>
        <taxon>Thermotogati</taxon>
        <taxon>Thermotogota</taxon>
        <taxon>Thermotogae</taxon>
        <taxon>Kosmotogales</taxon>
        <taxon>Kosmotogaceae</taxon>
        <taxon>Mesotoga</taxon>
    </lineage>
</organism>
<accession>A0A124FXS5</accession>
<evidence type="ECO:0000313" key="3">
    <source>
        <dbReference type="Proteomes" id="UP000054092"/>
    </source>
</evidence>
<name>A0A124FXS5_9BACT</name>
<gene>
    <name evidence="2" type="ORF">XD94_1570</name>
</gene>
<protein>
    <recommendedName>
        <fullName evidence="1">Bacterial repeat domain-containing protein</fullName>
    </recommendedName>
</protein>
<evidence type="ECO:0000259" key="1">
    <source>
        <dbReference type="Pfam" id="PF18998"/>
    </source>
</evidence>
<sequence length="648" mass="70498">MAKKLLKLTTLLSVLLLLLMLTGCPPKVVYYQLTVTTDGNGHVDKDPEPEEKGYLKGTAVELTAVADEGWEFEKWVIDEDVVTDNPYTITMDSDKTVKAVFEEEQPTDKYTLTITKTGEGTVDPAVGAHEYDKDTEVVLTATPAEGWDFSKWVVGGTDVFENPTSVVMTSNKAANAVFVEEEPPVGPFPKITNLSLTTEDFMVLQPCTENLEIRFQVAVSGPESALVEAEYKVIHVSSGEFVAVEIPEDNWGAPWTYKISNNFLKDNIGNPIPGGKYDITVGATNTEGNFSSETISFYVKYELSSLEDAWIVDSEDSQIKVVEGKCVVGEGDPATIGATIFFDSKITVRIYLVETSDTATLDEMLTKGVKIQEKAFIADSAVTEDVEIELPDLKPLMDADTEYNLLVLLFTPECGALGCVSCGIEDWTLLDCDLVEDTVPSIECLPCTCPDPCDPCFVGYNPGIRINNVLSTTPALFDITLTIGEEVIESGFTFLELADALEVRFWIEEGTLDATPSGDTDLYWTVVTPTGVELDATCTILIDFEEPEAEIVIENCCVNEGITETTFSVTFTDNVGLKRGKISATGANVVLPDGKTAGTWFALSGTETTVEGTITGITGEYTLIVETEDISCFKSINEKECGINTPPM</sequence>